<dbReference type="CDD" id="cd02869">
    <property type="entry name" value="PseudoU_synth_RluA_like"/>
    <property type="match status" value="1"/>
</dbReference>
<gene>
    <name evidence="3" type="ORF">DC094_20405</name>
</gene>
<dbReference type="Pfam" id="PF00849">
    <property type="entry name" value="PseudoU_synth_2"/>
    <property type="match status" value="1"/>
</dbReference>
<dbReference type="GO" id="GO:0000455">
    <property type="term" value="P:enzyme-directed rRNA pseudouridine synthesis"/>
    <property type="evidence" value="ECO:0007669"/>
    <property type="project" value="TreeGrafter"/>
</dbReference>
<comment type="caution">
    <text evidence="3">The sequence shown here is derived from an EMBL/GenBank/DDBJ whole genome shotgun (WGS) entry which is preliminary data.</text>
</comment>
<accession>A0A2V1GNZ9</accession>
<feature type="domain" description="Pseudouridine synthase RsuA/RluA-like" evidence="2">
    <location>
        <begin position="29"/>
        <end position="172"/>
    </location>
</feature>
<dbReference type="InterPro" id="IPR050188">
    <property type="entry name" value="RluA_PseudoU_synthase"/>
</dbReference>
<dbReference type="EMBL" id="QDDL01000014">
    <property type="protein sequence ID" value="PVZ63892.1"/>
    <property type="molecule type" value="Genomic_DNA"/>
</dbReference>
<evidence type="ECO:0000313" key="3">
    <source>
        <dbReference type="EMBL" id="PVZ63892.1"/>
    </source>
</evidence>
<sequence length="227" mass="25781">MKLLSNTTHKEVAVIDDLEARIIYQKNGLLVVDKPFNIPTSGRSLDDDDCLQYWLMQRHGTMVWAVHQLDADTSGVNLFVTEKRLVSIYKKALEDHNSVKEYLAIVHGNPTWNQCEEFGAIGKIDQRSLGITPDGKSAHSQFTVTKKGPEHSLVTVNIFTGRTHQIRIHLSHLGHPIVGEEWYCNPPCNRHPRQALHCHMVHLPQMEQTFIAPLATDLKRLADELQL</sequence>
<dbReference type="InterPro" id="IPR020103">
    <property type="entry name" value="PsdUridine_synth_cat_dom_sf"/>
</dbReference>
<name>A0A2V1GNZ9_9GAMM</name>
<protein>
    <recommendedName>
        <fullName evidence="2">Pseudouridine synthase RsuA/RluA-like domain-containing protein</fullName>
    </recommendedName>
</protein>
<proteinExistence type="inferred from homology"/>
<reference evidence="3 4" key="1">
    <citation type="submission" date="2018-04" db="EMBL/GenBank/DDBJ databases">
        <title>Thalassorhabdus spongiae gen. nov., sp. nov., isolated from a marine sponge in South-West Iceland.</title>
        <authorList>
            <person name="Knobloch S."/>
            <person name="Daussin A."/>
            <person name="Johannsson R."/>
            <person name="Marteinsson V.T."/>
        </authorList>
    </citation>
    <scope>NUCLEOTIDE SEQUENCE [LARGE SCALE GENOMIC DNA]</scope>
    <source>
        <strain evidence="3 4">Hp12</strain>
    </source>
</reference>
<dbReference type="AlphaFoldDB" id="A0A2V1GNZ9"/>
<dbReference type="GO" id="GO:0009982">
    <property type="term" value="F:pseudouridine synthase activity"/>
    <property type="evidence" value="ECO:0007669"/>
    <property type="project" value="InterPro"/>
</dbReference>
<dbReference type="SUPFAM" id="SSF55120">
    <property type="entry name" value="Pseudouridine synthase"/>
    <property type="match status" value="1"/>
</dbReference>
<dbReference type="PANTHER" id="PTHR21600:SF87">
    <property type="entry name" value="RNA PSEUDOURIDYLATE SYNTHASE DOMAIN-CONTAINING PROTEIN 1"/>
    <property type="match status" value="1"/>
</dbReference>
<evidence type="ECO:0000313" key="4">
    <source>
        <dbReference type="Proteomes" id="UP000244906"/>
    </source>
</evidence>
<dbReference type="InterPro" id="IPR006145">
    <property type="entry name" value="PsdUridine_synth_RsuA/RluA"/>
</dbReference>
<dbReference type="Proteomes" id="UP000244906">
    <property type="component" value="Unassembled WGS sequence"/>
</dbReference>
<dbReference type="GO" id="GO:0140098">
    <property type="term" value="F:catalytic activity, acting on RNA"/>
    <property type="evidence" value="ECO:0007669"/>
    <property type="project" value="UniProtKB-ARBA"/>
</dbReference>
<organism evidence="3 4">
    <name type="scientific">Pelagibaculum spongiae</name>
    <dbReference type="NCBI Taxonomy" id="2080658"/>
    <lineage>
        <taxon>Bacteria</taxon>
        <taxon>Pseudomonadati</taxon>
        <taxon>Pseudomonadota</taxon>
        <taxon>Gammaproteobacteria</taxon>
        <taxon>Oceanospirillales</taxon>
        <taxon>Pelagibaculum</taxon>
    </lineage>
</organism>
<evidence type="ECO:0000256" key="1">
    <source>
        <dbReference type="ARBA" id="ARBA00010876"/>
    </source>
</evidence>
<dbReference type="Gene3D" id="3.30.2350.10">
    <property type="entry name" value="Pseudouridine synthase"/>
    <property type="match status" value="1"/>
</dbReference>
<comment type="similarity">
    <text evidence="1">Belongs to the pseudouridine synthase RluA family.</text>
</comment>
<dbReference type="GO" id="GO:0003723">
    <property type="term" value="F:RNA binding"/>
    <property type="evidence" value="ECO:0007669"/>
    <property type="project" value="InterPro"/>
</dbReference>
<dbReference type="PANTHER" id="PTHR21600">
    <property type="entry name" value="MITOCHONDRIAL RNA PSEUDOURIDINE SYNTHASE"/>
    <property type="match status" value="1"/>
</dbReference>
<keyword evidence="4" id="KW-1185">Reference proteome</keyword>
<evidence type="ECO:0000259" key="2">
    <source>
        <dbReference type="Pfam" id="PF00849"/>
    </source>
</evidence>